<feature type="domain" description="RRM" evidence="5">
    <location>
        <begin position="78"/>
        <end position="159"/>
    </location>
</feature>
<dbReference type="RefSeq" id="XP_029124069.1">
    <property type="nucleotide sequence ID" value="XM_029268236.1"/>
</dbReference>
<dbReference type="Gene3D" id="3.30.70.330">
    <property type="match status" value="3"/>
</dbReference>
<evidence type="ECO:0000313" key="8">
    <source>
        <dbReference type="RefSeq" id="XP_029124068.1"/>
    </source>
</evidence>
<feature type="region of interest" description="Disordered" evidence="4">
    <location>
        <begin position="161"/>
        <end position="185"/>
    </location>
</feature>
<dbReference type="Pfam" id="PF00076">
    <property type="entry name" value="RRM_1"/>
    <property type="match status" value="3"/>
</dbReference>
<dbReference type="SUPFAM" id="SSF54928">
    <property type="entry name" value="RNA-binding domain, RBD"/>
    <property type="match status" value="2"/>
</dbReference>
<evidence type="ECO:0000259" key="5">
    <source>
        <dbReference type="PROSITE" id="PS50102"/>
    </source>
</evidence>
<name>A0A6J0PRC7_ELAGV</name>
<dbReference type="FunFam" id="3.30.70.330:FF:000216">
    <property type="entry name" value="RNA-binding protein BRN1 isoform X1"/>
    <property type="match status" value="1"/>
</dbReference>
<feature type="compositionally biased region" description="Polar residues" evidence="4">
    <location>
        <begin position="292"/>
        <end position="302"/>
    </location>
</feature>
<dbReference type="GeneID" id="105057693"/>
<accession>A0A6J0PRC7</accession>
<dbReference type="InterPro" id="IPR012677">
    <property type="entry name" value="Nucleotide-bd_a/b_plait_sf"/>
</dbReference>
<protein>
    <submittedName>
        <fullName evidence="7 8">RNA-binding protein BRN1</fullName>
    </submittedName>
</protein>
<evidence type="ECO:0000256" key="2">
    <source>
        <dbReference type="ARBA" id="ARBA00022884"/>
    </source>
</evidence>
<feature type="compositionally biased region" description="Low complexity" evidence="4">
    <location>
        <begin position="303"/>
        <end position="317"/>
    </location>
</feature>
<dbReference type="RefSeq" id="XP_019710464.1">
    <property type="nucleotide sequence ID" value="XM_019854905.1"/>
</dbReference>
<evidence type="ECO:0000256" key="1">
    <source>
        <dbReference type="ARBA" id="ARBA00022737"/>
    </source>
</evidence>
<dbReference type="RefSeq" id="XP_029124068.1">
    <property type="nucleotide sequence ID" value="XM_029268235.1"/>
</dbReference>
<sequence length="413" mass="44755">MTEAQLLAMFKEVALVDEVNIIKDKTTRASRGCCFLICPSRQEADKAVSACHNKRTLPGVSSPLQVKYADGELERLEYKLFIGMLPKNVTEAEVSVLFSKYGNIKDLQILRGPQQTSKAGCAFLKYETKDQALAALETLNGKYRMEGSSMPLVVKWADTEKERQARRAQRAQSQASNHPNTNSIRQPSLFGALPMGYIPQYNGFGYQPTGTYGLIQYPLASMQNQAPFNNMIPPVNQGNTMCGISPDLSPGTVPRNFVTMQSAGYMGSGYPAMPGVRYSLAYPSGMMGHRPSGNSHGSVQPVNTKNNPASSSSTNTSAGGQAEGPPGANLFIYHIPQEFGDQELSNAFQGFGRVLSAKVFIDKATGVSKCFGFVSYDSPVAAQAAINAMNGSQLGGKKLKVQLKRDNKQSKPY</sequence>
<dbReference type="SMART" id="SM00360">
    <property type="entry name" value="RRM"/>
    <property type="match status" value="3"/>
</dbReference>
<dbReference type="PROSITE" id="PS50102">
    <property type="entry name" value="RRM"/>
    <property type="match status" value="3"/>
</dbReference>
<feature type="domain" description="RRM" evidence="5">
    <location>
        <begin position="328"/>
        <end position="406"/>
    </location>
</feature>
<evidence type="ECO:0000313" key="9">
    <source>
        <dbReference type="RefSeq" id="XP_029124069.1"/>
    </source>
</evidence>
<reference evidence="7 8" key="1">
    <citation type="submission" date="2025-04" db="UniProtKB">
        <authorList>
            <consortium name="RefSeq"/>
        </authorList>
    </citation>
    <scope>IDENTIFICATION</scope>
</reference>
<feature type="domain" description="RRM" evidence="5">
    <location>
        <begin position="1"/>
        <end position="71"/>
    </location>
</feature>
<dbReference type="InterPro" id="IPR002343">
    <property type="entry name" value="Hud_Sxl_RNA"/>
</dbReference>
<dbReference type="GO" id="GO:0003723">
    <property type="term" value="F:RNA binding"/>
    <property type="evidence" value="ECO:0007669"/>
    <property type="project" value="UniProtKB-UniRule"/>
</dbReference>
<dbReference type="FunFam" id="3.30.70.330:FF:000334">
    <property type="entry name" value="RNA-binding protein BRN1"/>
    <property type="match status" value="1"/>
</dbReference>
<dbReference type="Proteomes" id="UP000504607">
    <property type="component" value="Chromosome 14"/>
</dbReference>
<dbReference type="OrthoDB" id="410044at2759"/>
<keyword evidence="6" id="KW-1185">Reference proteome</keyword>
<gene>
    <name evidence="7 8 9" type="primary">LOC105057693</name>
</gene>
<dbReference type="GO" id="GO:1990904">
    <property type="term" value="C:ribonucleoprotein complex"/>
    <property type="evidence" value="ECO:0007669"/>
    <property type="project" value="InterPro"/>
</dbReference>
<dbReference type="InterPro" id="IPR035979">
    <property type="entry name" value="RBD_domain_sf"/>
</dbReference>
<dbReference type="CDD" id="cd12362">
    <property type="entry name" value="RRM3_CELF1-6"/>
    <property type="match status" value="1"/>
</dbReference>
<keyword evidence="2 3" id="KW-0694">RNA-binding</keyword>
<evidence type="ECO:0000313" key="7">
    <source>
        <dbReference type="RefSeq" id="XP_019710464.1"/>
    </source>
</evidence>
<organism evidence="6 7">
    <name type="scientific">Elaeis guineensis var. tenera</name>
    <name type="common">Oil palm</name>
    <dbReference type="NCBI Taxonomy" id="51953"/>
    <lineage>
        <taxon>Eukaryota</taxon>
        <taxon>Viridiplantae</taxon>
        <taxon>Streptophyta</taxon>
        <taxon>Embryophyta</taxon>
        <taxon>Tracheophyta</taxon>
        <taxon>Spermatophyta</taxon>
        <taxon>Magnoliopsida</taxon>
        <taxon>Liliopsida</taxon>
        <taxon>Arecaceae</taxon>
        <taxon>Arecoideae</taxon>
        <taxon>Cocoseae</taxon>
        <taxon>Elaeidinae</taxon>
        <taxon>Elaeis</taxon>
    </lineage>
</organism>
<feature type="region of interest" description="Disordered" evidence="4">
    <location>
        <begin position="289"/>
        <end position="323"/>
    </location>
</feature>
<proteinExistence type="predicted"/>
<dbReference type="PRINTS" id="PR00961">
    <property type="entry name" value="HUDSXLRNA"/>
</dbReference>
<dbReference type="KEGG" id="egu:105057693"/>
<evidence type="ECO:0000313" key="6">
    <source>
        <dbReference type="Proteomes" id="UP000504607"/>
    </source>
</evidence>
<dbReference type="PANTHER" id="PTHR24012">
    <property type="entry name" value="RNA BINDING PROTEIN"/>
    <property type="match status" value="1"/>
</dbReference>
<dbReference type="InterPro" id="IPR000504">
    <property type="entry name" value="RRM_dom"/>
</dbReference>
<evidence type="ECO:0000256" key="4">
    <source>
        <dbReference type="SAM" id="MobiDB-lite"/>
    </source>
</evidence>
<evidence type="ECO:0000256" key="3">
    <source>
        <dbReference type="PROSITE-ProRule" id="PRU00176"/>
    </source>
</evidence>
<keyword evidence="1" id="KW-0677">Repeat</keyword>
<dbReference type="AlphaFoldDB" id="A0A6J0PRC7"/>